<dbReference type="Gene3D" id="3.40.630.30">
    <property type="match status" value="1"/>
</dbReference>
<comment type="caution">
    <text evidence="4">The sequence shown here is derived from an EMBL/GenBank/DDBJ whole genome shotgun (WGS) entry which is preliminary data.</text>
</comment>
<keyword evidence="2" id="KW-0012">Acyltransferase</keyword>
<keyword evidence="1 4" id="KW-0808">Transferase</keyword>
<evidence type="ECO:0000259" key="3">
    <source>
        <dbReference type="PROSITE" id="PS51186"/>
    </source>
</evidence>
<evidence type="ECO:0000313" key="4">
    <source>
        <dbReference type="EMBL" id="OQD41521.1"/>
    </source>
</evidence>
<organism evidence="4 5">
    <name type="scientific">Croceivirga radicis</name>
    <dbReference type="NCBI Taxonomy" id="1929488"/>
    <lineage>
        <taxon>Bacteria</taxon>
        <taxon>Pseudomonadati</taxon>
        <taxon>Bacteroidota</taxon>
        <taxon>Flavobacteriia</taxon>
        <taxon>Flavobacteriales</taxon>
        <taxon>Flavobacteriaceae</taxon>
        <taxon>Croceivirga</taxon>
    </lineage>
</organism>
<dbReference type="EMBL" id="MTBC01000014">
    <property type="protein sequence ID" value="OQD41521.1"/>
    <property type="molecule type" value="Genomic_DNA"/>
</dbReference>
<dbReference type="PANTHER" id="PTHR43877:SF2">
    <property type="entry name" value="AMINOALKYLPHOSPHONATE N-ACETYLTRANSFERASE-RELATED"/>
    <property type="match status" value="1"/>
</dbReference>
<dbReference type="PROSITE" id="PS51186">
    <property type="entry name" value="GNAT"/>
    <property type="match status" value="1"/>
</dbReference>
<reference evidence="4 5" key="1">
    <citation type="submission" date="2016-12" db="EMBL/GenBank/DDBJ databases">
        <authorList>
            <person name="Song W.-J."/>
            <person name="Kurnit D.M."/>
        </authorList>
    </citation>
    <scope>NUCLEOTIDE SEQUENCE [LARGE SCALE GENOMIC DNA]</scope>
    <source>
        <strain evidence="4 5">HSG9</strain>
    </source>
</reference>
<protein>
    <submittedName>
        <fullName evidence="4">GNAT family N-acetyltransferase</fullName>
    </submittedName>
</protein>
<dbReference type="InterPro" id="IPR050832">
    <property type="entry name" value="Bact_Acetyltransf"/>
</dbReference>
<dbReference type="AlphaFoldDB" id="A0A1V6LMV6"/>
<dbReference type="OrthoDB" id="1450704at2"/>
<dbReference type="SUPFAM" id="SSF55729">
    <property type="entry name" value="Acyl-CoA N-acyltransferases (Nat)"/>
    <property type="match status" value="1"/>
</dbReference>
<accession>A0A1V6LMV6</accession>
<dbReference type="Proteomes" id="UP000191680">
    <property type="component" value="Unassembled WGS sequence"/>
</dbReference>
<dbReference type="InterPro" id="IPR000182">
    <property type="entry name" value="GNAT_dom"/>
</dbReference>
<evidence type="ECO:0000256" key="1">
    <source>
        <dbReference type="ARBA" id="ARBA00022679"/>
    </source>
</evidence>
<name>A0A1V6LMV6_9FLAO</name>
<keyword evidence="5" id="KW-1185">Reference proteome</keyword>
<dbReference type="CDD" id="cd04301">
    <property type="entry name" value="NAT_SF"/>
    <property type="match status" value="1"/>
</dbReference>
<sequence>MENVILRDARLEDLKTLKEFEQEIIRAERPFDPTIRPDPISYYNLEAYIKSQDVKVVVAEKDGQLVASGYALIKKARHYLDHDTYAFLGFMYTVPEVRGQGINAKIVAVLTQWAKKQGLEEVRLTVYQDNTPAIKAYEKSGFKSHINEMRLRLEK</sequence>
<dbReference type="Pfam" id="PF00583">
    <property type="entry name" value="Acetyltransf_1"/>
    <property type="match status" value="1"/>
</dbReference>
<proteinExistence type="predicted"/>
<evidence type="ECO:0000256" key="2">
    <source>
        <dbReference type="ARBA" id="ARBA00023315"/>
    </source>
</evidence>
<dbReference type="InterPro" id="IPR016181">
    <property type="entry name" value="Acyl_CoA_acyltransferase"/>
</dbReference>
<feature type="domain" description="N-acetyltransferase" evidence="3">
    <location>
        <begin position="4"/>
        <end position="155"/>
    </location>
</feature>
<evidence type="ECO:0000313" key="5">
    <source>
        <dbReference type="Proteomes" id="UP000191680"/>
    </source>
</evidence>
<gene>
    <name evidence="4" type="ORF">BUL40_15495</name>
</gene>
<dbReference type="PANTHER" id="PTHR43877">
    <property type="entry name" value="AMINOALKYLPHOSPHONATE N-ACETYLTRANSFERASE-RELATED-RELATED"/>
    <property type="match status" value="1"/>
</dbReference>
<dbReference type="GO" id="GO:0016747">
    <property type="term" value="F:acyltransferase activity, transferring groups other than amino-acyl groups"/>
    <property type="evidence" value="ECO:0007669"/>
    <property type="project" value="InterPro"/>
</dbReference>
<dbReference type="RefSeq" id="WP_080319971.1">
    <property type="nucleotide sequence ID" value="NZ_MTBC01000014.1"/>
</dbReference>